<organism evidence="6 7">
    <name type="scientific">Latimeria chalumnae</name>
    <name type="common">Coelacanth</name>
    <dbReference type="NCBI Taxonomy" id="7897"/>
    <lineage>
        <taxon>Eukaryota</taxon>
        <taxon>Metazoa</taxon>
        <taxon>Chordata</taxon>
        <taxon>Craniata</taxon>
        <taxon>Vertebrata</taxon>
        <taxon>Euteleostomi</taxon>
        <taxon>Coelacanthiformes</taxon>
        <taxon>Coelacanthidae</taxon>
        <taxon>Latimeria</taxon>
    </lineage>
</organism>
<dbReference type="Pfam" id="PF04218">
    <property type="entry name" value="CENP-B_N"/>
    <property type="match status" value="1"/>
</dbReference>
<evidence type="ECO:0000313" key="7">
    <source>
        <dbReference type="Proteomes" id="UP000008672"/>
    </source>
</evidence>
<reference evidence="6" key="3">
    <citation type="submission" date="2025-09" db="UniProtKB">
        <authorList>
            <consortium name="Ensembl"/>
        </authorList>
    </citation>
    <scope>IDENTIFICATION</scope>
</reference>
<keyword evidence="7" id="KW-1185">Reference proteome</keyword>
<dbReference type="PANTHER" id="PTHR19303:SF56">
    <property type="entry name" value="TIGGER TRANSPOSABLE ELEMENT-DERIVED PROTEIN 5"/>
    <property type="match status" value="1"/>
</dbReference>
<dbReference type="PANTHER" id="PTHR19303">
    <property type="entry name" value="TRANSPOSON"/>
    <property type="match status" value="1"/>
</dbReference>
<dbReference type="SMART" id="SM00674">
    <property type="entry name" value="CENPB"/>
    <property type="match status" value="1"/>
</dbReference>
<dbReference type="InterPro" id="IPR004875">
    <property type="entry name" value="DDE_SF_endonuclease_dom"/>
</dbReference>
<dbReference type="Gene3D" id="1.10.10.60">
    <property type="entry name" value="Homeodomain-like"/>
    <property type="match status" value="1"/>
</dbReference>
<accession>H3AEI1</accession>
<dbReference type="HOGENOM" id="CLU_018294_1_1_1"/>
<reference evidence="7" key="1">
    <citation type="submission" date="2011-08" db="EMBL/GenBank/DDBJ databases">
        <title>The draft genome of Latimeria chalumnae.</title>
        <authorList>
            <person name="Di Palma F."/>
            <person name="Alfoldi J."/>
            <person name="Johnson J."/>
            <person name="Berlin A."/>
            <person name="Gnerre S."/>
            <person name="Jaffe D."/>
            <person name="MacCallum I."/>
            <person name="Young S."/>
            <person name="Walker B.J."/>
            <person name="Lander E."/>
            <person name="Lindblad-Toh K."/>
        </authorList>
    </citation>
    <scope>NUCLEOTIDE SEQUENCE [LARGE SCALE GENOMIC DNA]</scope>
    <source>
        <strain evidence="7">Wild caught</strain>
    </source>
</reference>
<comment type="subcellular location">
    <subcellularLocation>
        <location evidence="1">Nucleus</location>
    </subcellularLocation>
</comment>
<keyword evidence="4" id="KW-0539">Nucleus</keyword>
<dbReference type="GeneTree" id="ENSGT00940000154420"/>
<dbReference type="Pfam" id="PF03221">
    <property type="entry name" value="HTH_Tnp_Tc5"/>
    <property type="match status" value="1"/>
</dbReference>
<dbReference type="EMBL" id="AFYH01224597">
    <property type="status" value="NOT_ANNOTATED_CDS"/>
    <property type="molecule type" value="Genomic_DNA"/>
</dbReference>
<evidence type="ECO:0000256" key="4">
    <source>
        <dbReference type="ARBA" id="ARBA00023242"/>
    </source>
</evidence>
<evidence type="ECO:0000256" key="1">
    <source>
        <dbReference type="ARBA" id="ARBA00004123"/>
    </source>
</evidence>
<dbReference type="GO" id="GO:0003677">
    <property type="term" value="F:DNA binding"/>
    <property type="evidence" value="ECO:0007669"/>
    <property type="project" value="UniProtKB-KW"/>
</dbReference>
<dbReference type="eggNOG" id="KOG3105">
    <property type="taxonomic scope" value="Eukaryota"/>
</dbReference>
<name>H3AEI1_LATCH</name>
<reference evidence="6" key="2">
    <citation type="submission" date="2025-08" db="UniProtKB">
        <authorList>
            <consortium name="Ensembl"/>
        </authorList>
    </citation>
    <scope>IDENTIFICATION</scope>
</reference>
<dbReference type="InterPro" id="IPR036388">
    <property type="entry name" value="WH-like_DNA-bd_sf"/>
</dbReference>
<evidence type="ECO:0000256" key="3">
    <source>
        <dbReference type="ARBA" id="ARBA00023125"/>
    </source>
</evidence>
<dbReference type="Ensembl" id="ENSLACT00000008118.1">
    <property type="protein sequence ID" value="ENSLACP00000008052.1"/>
    <property type="gene ID" value="ENSLACG00000007126.1"/>
</dbReference>
<dbReference type="InterPro" id="IPR006600">
    <property type="entry name" value="HTH_CenpB_DNA-bd_dom"/>
</dbReference>
<evidence type="ECO:0000313" key="6">
    <source>
        <dbReference type="Ensembl" id="ENSLACP00000008052.1"/>
    </source>
</evidence>
<dbReference type="OMA" id="HESEGFK"/>
<keyword evidence="3" id="KW-0238">DNA-binding</keyword>
<protein>
    <recommendedName>
        <fullName evidence="5">HTH CENPB-type domain-containing protein</fullName>
    </recommendedName>
</protein>
<dbReference type="SUPFAM" id="SSF46689">
    <property type="entry name" value="Homeodomain-like"/>
    <property type="match status" value="2"/>
</dbReference>
<dbReference type="InParanoid" id="H3AEI1"/>
<dbReference type="Gene3D" id="1.10.10.10">
    <property type="entry name" value="Winged helix-like DNA-binding domain superfamily/Winged helix DNA-binding domain"/>
    <property type="match status" value="1"/>
</dbReference>
<dbReference type="InterPro" id="IPR007889">
    <property type="entry name" value="HTH_Psq"/>
</dbReference>
<dbReference type="InterPro" id="IPR009057">
    <property type="entry name" value="Homeodomain-like_sf"/>
</dbReference>
<evidence type="ECO:0000259" key="5">
    <source>
        <dbReference type="PROSITE" id="PS51253"/>
    </source>
</evidence>
<dbReference type="AlphaFoldDB" id="H3AEI1"/>
<dbReference type="Pfam" id="PF03184">
    <property type="entry name" value="DDE_1"/>
    <property type="match status" value="1"/>
</dbReference>
<dbReference type="FunCoup" id="H3AEI1">
    <property type="interactions" value="515"/>
</dbReference>
<sequence length="512" mass="58033">RMGKRKAYIVHEKLELIGRIHAGQSKAKIIHDTGVPESTLQGWLKEEYKLQSFVMTVSETKGLSRKRARTASDAPLDTAVYNWFVQERAVGTPISGPIVKAQAEKFCQELNGDNNFSASQGWLDRFRRRHGISQVKISGEIRSADSEAASTFPDELKAYLEEEGFTEEQVCNADESGLYFKMFPDTTLAAKNDEKKSEGFKQDKNRITFLFACNKTGNRKLTPLCIGKSRQPHCFHHTNMKSLPIEYKNSKKAWMTGDLFKDWFFNSFVPSMRHHLYSKRLPEKAVLLLDNCPAHPPAESLKTSDGNIKVFYLPKNTTSKIQPLNQGIIVNFKKAYRKGLVKELVASNNSITDHVKKYSLKDMMYLADKSWKSITRSCIENCWMKGLGDAFPPTEVNYTSDDDDEFQGFSTDEVQKTLQNWLDSWSEMEEDLPVAETLTDEQIIAQAKEPDSEAEEEPEAEPATPIPTISEAVTALTTSLVWLEAQDVDPIQTTQLRAMLQFAIKKQNGMKQ</sequence>
<dbReference type="GO" id="GO:0005634">
    <property type="term" value="C:nucleus"/>
    <property type="evidence" value="ECO:0007669"/>
    <property type="project" value="UniProtKB-SubCell"/>
</dbReference>
<dbReference type="Proteomes" id="UP000008672">
    <property type="component" value="Unassembled WGS sequence"/>
</dbReference>
<proteinExistence type="inferred from homology"/>
<comment type="similarity">
    <text evidence="2">Belongs to the tigger transposable element derived protein family.</text>
</comment>
<evidence type="ECO:0000256" key="2">
    <source>
        <dbReference type="ARBA" id="ARBA00010881"/>
    </source>
</evidence>
<dbReference type="InterPro" id="IPR050863">
    <property type="entry name" value="CenT-Element_Derived"/>
</dbReference>
<dbReference type="PROSITE" id="PS51253">
    <property type="entry name" value="HTH_CENPB"/>
    <property type="match status" value="1"/>
</dbReference>
<feature type="domain" description="HTH CENPB-type" evidence="5">
    <location>
        <begin position="64"/>
        <end position="136"/>
    </location>
</feature>